<dbReference type="NCBIfam" id="TIGR00196">
    <property type="entry name" value="yjeF_cterm"/>
    <property type="match status" value="1"/>
</dbReference>
<dbReference type="Pfam" id="PF01256">
    <property type="entry name" value="Carb_kinase"/>
    <property type="match status" value="1"/>
</dbReference>
<comment type="function">
    <text evidence="6">Catalyzes the dehydration of the S-form of NAD(P)HX at the expense of ADP, which is converted to AMP. Together with NAD(P)HX epimerase, which catalyzes the epimerization of the S- and R-forms, the enzyme allows the repair of both epimers of NAD(P)HX, a damaged form of NAD(P)H that is a result of enzymatic or heat-dependent hydration.</text>
</comment>
<proteinExistence type="inferred from homology"/>
<evidence type="ECO:0000256" key="3">
    <source>
        <dbReference type="ARBA" id="ARBA00022857"/>
    </source>
</evidence>
<evidence type="ECO:0000256" key="1">
    <source>
        <dbReference type="ARBA" id="ARBA00022741"/>
    </source>
</evidence>
<evidence type="ECO:0000256" key="6">
    <source>
        <dbReference type="HAMAP-Rule" id="MF_01965"/>
    </source>
</evidence>
<dbReference type="InterPro" id="IPR000631">
    <property type="entry name" value="CARKD"/>
</dbReference>
<comment type="catalytic activity">
    <reaction evidence="6">
        <text>(6S)-NADPHX + ADP = AMP + phosphate + NADPH + H(+)</text>
        <dbReference type="Rhea" id="RHEA:32235"/>
        <dbReference type="ChEBI" id="CHEBI:15378"/>
        <dbReference type="ChEBI" id="CHEBI:43474"/>
        <dbReference type="ChEBI" id="CHEBI:57783"/>
        <dbReference type="ChEBI" id="CHEBI:64076"/>
        <dbReference type="ChEBI" id="CHEBI:456215"/>
        <dbReference type="ChEBI" id="CHEBI:456216"/>
        <dbReference type="EC" id="4.2.1.136"/>
    </reaction>
</comment>
<feature type="binding site" evidence="6">
    <location>
        <position position="42"/>
    </location>
    <ligand>
        <name>(6S)-NADPHX</name>
        <dbReference type="ChEBI" id="CHEBI:64076"/>
    </ligand>
</feature>
<keyword evidence="5 6" id="KW-0456">Lyase</keyword>
<evidence type="ECO:0000256" key="2">
    <source>
        <dbReference type="ARBA" id="ARBA00022840"/>
    </source>
</evidence>
<dbReference type="Gene3D" id="3.40.1190.20">
    <property type="match status" value="1"/>
</dbReference>
<feature type="binding site" evidence="6">
    <location>
        <position position="231"/>
    </location>
    <ligand>
        <name>(6S)-NADPHX</name>
        <dbReference type="ChEBI" id="CHEBI:64076"/>
    </ligand>
</feature>
<accession>A0A4V3ANP3</accession>
<dbReference type="EMBL" id="SMTL01000005">
    <property type="protein sequence ID" value="TDK32352.1"/>
    <property type="molecule type" value="Genomic_DNA"/>
</dbReference>
<reference evidence="8 9" key="1">
    <citation type="submission" date="2019-03" db="EMBL/GenBank/DDBJ databases">
        <title>Rhizobium sp. nov., an bacterium isolated from biocrust in Mu Us Desert.</title>
        <authorList>
            <person name="Lixiong L."/>
        </authorList>
    </citation>
    <scope>NUCLEOTIDE SEQUENCE [LARGE SCALE GENOMIC DNA]</scope>
    <source>
        <strain evidence="8 9">SPY-1</strain>
    </source>
</reference>
<evidence type="ECO:0000259" key="7">
    <source>
        <dbReference type="PROSITE" id="PS51383"/>
    </source>
</evidence>
<dbReference type="GO" id="GO:0005524">
    <property type="term" value="F:ATP binding"/>
    <property type="evidence" value="ECO:0007669"/>
    <property type="project" value="UniProtKB-KW"/>
</dbReference>
<dbReference type="PROSITE" id="PS51383">
    <property type="entry name" value="YJEF_C_3"/>
    <property type="match status" value="1"/>
</dbReference>
<dbReference type="GO" id="GO:0110051">
    <property type="term" value="P:metabolite repair"/>
    <property type="evidence" value="ECO:0007669"/>
    <property type="project" value="TreeGrafter"/>
</dbReference>
<comment type="subunit">
    <text evidence="6">Homotetramer.</text>
</comment>
<comment type="similarity">
    <text evidence="6">Belongs to the NnrD/CARKD family.</text>
</comment>
<evidence type="ECO:0000313" key="8">
    <source>
        <dbReference type="EMBL" id="TDK32352.1"/>
    </source>
</evidence>
<organism evidence="8 9">
    <name type="scientific">Rhizobium deserti</name>
    <dbReference type="NCBI Taxonomy" id="2547961"/>
    <lineage>
        <taxon>Bacteria</taxon>
        <taxon>Pseudomonadati</taxon>
        <taxon>Pseudomonadota</taxon>
        <taxon>Alphaproteobacteria</taxon>
        <taxon>Hyphomicrobiales</taxon>
        <taxon>Rhizobiaceae</taxon>
        <taxon>Rhizobium/Agrobacterium group</taxon>
        <taxon>Rhizobium</taxon>
    </lineage>
</organism>
<dbReference type="EC" id="4.2.1.136" evidence="6"/>
<dbReference type="Proteomes" id="UP000295238">
    <property type="component" value="Unassembled WGS sequence"/>
</dbReference>
<keyword evidence="9" id="KW-1185">Reference proteome</keyword>
<feature type="binding site" evidence="6">
    <location>
        <position position="113"/>
    </location>
    <ligand>
        <name>(6S)-NADPHX</name>
        <dbReference type="ChEBI" id="CHEBI:64076"/>
    </ligand>
</feature>
<evidence type="ECO:0000256" key="5">
    <source>
        <dbReference type="ARBA" id="ARBA00023239"/>
    </source>
</evidence>
<dbReference type="PANTHER" id="PTHR12592">
    <property type="entry name" value="ATP-DEPENDENT (S)-NAD(P)H-HYDRATE DEHYDRATASE FAMILY MEMBER"/>
    <property type="match status" value="1"/>
</dbReference>
<dbReference type="GO" id="GO:0052855">
    <property type="term" value="F:ADP-dependent NAD(P)H-hydrate dehydratase activity"/>
    <property type="evidence" value="ECO:0007669"/>
    <property type="project" value="UniProtKB-UniRule"/>
</dbReference>
<dbReference type="AlphaFoldDB" id="A0A4V3ANP3"/>
<protein>
    <recommendedName>
        <fullName evidence="6">ADP-dependent (S)-NAD(P)H-hydrate dehydratase</fullName>
        <ecNumber evidence="6">4.2.1.136</ecNumber>
    </recommendedName>
    <alternativeName>
        <fullName evidence="6">ADP-dependent NAD(P)HX dehydratase</fullName>
    </alternativeName>
</protein>
<evidence type="ECO:0000256" key="4">
    <source>
        <dbReference type="ARBA" id="ARBA00023027"/>
    </source>
</evidence>
<dbReference type="HAMAP" id="MF_01965">
    <property type="entry name" value="NADHX_dehydratase"/>
    <property type="match status" value="1"/>
</dbReference>
<dbReference type="OrthoDB" id="9806925at2"/>
<sequence>MDTQIIDAALLAGLPLPQPAEGSKEERGRICIIGGSREVPGAVLLAALGAMRAGAGKLQIATVESRAGALALAMPEALVISLPETKVGGLESGPVASTASRWASSNALLVGPGMVEEADGHEVLRCLLDSSCEAAIVVDAGALPRIMELGDSLRRRSGRVIITPHAGEMANLLGVDKEVVEHDPTSAALRLTKEFELVVIMKGSQTVITAPTGIWRYQGGGVGLATSGSGDVLAGIIAGLAARGAEPLIAAIWGVFLHGEAGSQLAKTVGPLGFLAREIPDLVPKLMIEPS</sequence>
<feature type="binding site" evidence="6">
    <location>
        <begin position="202"/>
        <end position="206"/>
    </location>
    <ligand>
        <name>AMP</name>
        <dbReference type="ChEBI" id="CHEBI:456215"/>
    </ligand>
</feature>
<dbReference type="PANTHER" id="PTHR12592:SF0">
    <property type="entry name" value="ATP-DEPENDENT (S)-NAD(P)H-HYDRATE DEHYDRATASE"/>
    <property type="match status" value="1"/>
</dbReference>
<comment type="caution">
    <text evidence="8">The sequence shown here is derived from an EMBL/GenBank/DDBJ whole genome shotgun (WGS) entry which is preliminary data.</text>
</comment>
<dbReference type="GO" id="GO:0052856">
    <property type="term" value="F:NAD(P)HX epimerase activity"/>
    <property type="evidence" value="ECO:0007669"/>
    <property type="project" value="TreeGrafter"/>
</dbReference>
<comment type="catalytic activity">
    <reaction evidence="6">
        <text>(6S)-NADHX + ADP = AMP + phosphate + NADH + H(+)</text>
        <dbReference type="Rhea" id="RHEA:32223"/>
        <dbReference type="ChEBI" id="CHEBI:15378"/>
        <dbReference type="ChEBI" id="CHEBI:43474"/>
        <dbReference type="ChEBI" id="CHEBI:57945"/>
        <dbReference type="ChEBI" id="CHEBI:64074"/>
        <dbReference type="ChEBI" id="CHEBI:456215"/>
        <dbReference type="ChEBI" id="CHEBI:456216"/>
        <dbReference type="EC" id="4.2.1.136"/>
    </reaction>
</comment>
<name>A0A4V3ANP3_9HYPH</name>
<dbReference type="SUPFAM" id="SSF53613">
    <property type="entry name" value="Ribokinase-like"/>
    <property type="match status" value="1"/>
</dbReference>
<comment type="cofactor">
    <cofactor evidence="6">
        <name>Mg(2+)</name>
        <dbReference type="ChEBI" id="CHEBI:18420"/>
    </cofactor>
</comment>
<keyword evidence="1 6" id="KW-0547">Nucleotide-binding</keyword>
<evidence type="ECO:0000313" key="9">
    <source>
        <dbReference type="Proteomes" id="UP000295238"/>
    </source>
</evidence>
<dbReference type="InterPro" id="IPR029056">
    <property type="entry name" value="Ribokinase-like"/>
</dbReference>
<feature type="domain" description="YjeF C-terminal" evidence="7">
    <location>
        <begin position="7"/>
        <end position="290"/>
    </location>
</feature>
<dbReference type="GO" id="GO:0046496">
    <property type="term" value="P:nicotinamide nucleotide metabolic process"/>
    <property type="evidence" value="ECO:0007669"/>
    <property type="project" value="UniProtKB-UniRule"/>
</dbReference>
<keyword evidence="3 6" id="KW-0521">NADP</keyword>
<keyword evidence="4 6" id="KW-0520">NAD</keyword>
<gene>
    <name evidence="6" type="primary">nnrD</name>
    <name evidence="8" type="ORF">E2F50_18090</name>
</gene>
<dbReference type="CDD" id="cd01171">
    <property type="entry name" value="YXKO-related"/>
    <property type="match status" value="1"/>
</dbReference>
<feature type="binding site" evidence="6">
    <location>
        <position position="165"/>
    </location>
    <ligand>
        <name>(6S)-NADPHX</name>
        <dbReference type="ChEBI" id="CHEBI:64076"/>
    </ligand>
</feature>
<keyword evidence="2 6" id="KW-0067">ATP-binding</keyword>
<feature type="binding site" evidence="6">
    <location>
        <position position="230"/>
    </location>
    <ligand>
        <name>AMP</name>
        <dbReference type="ChEBI" id="CHEBI:456215"/>
    </ligand>
</feature>